<keyword evidence="5" id="KW-0479">Metal-binding</keyword>
<organism evidence="13 14">
    <name type="scientific">Edaphochlamys debaryana</name>
    <dbReference type="NCBI Taxonomy" id="47281"/>
    <lineage>
        <taxon>Eukaryota</taxon>
        <taxon>Viridiplantae</taxon>
        <taxon>Chlorophyta</taxon>
        <taxon>core chlorophytes</taxon>
        <taxon>Chlorophyceae</taxon>
        <taxon>CS clade</taxon>
        <taxon>Chlamydomonadales</taxon>
        <taxon>Chlamydomonadales incertae sedis</taxon>
        <taxon>Edaphochlamys</taxon>
    </lineage>
</organism>
<feature type="domain" description="Inositol 1,3,4-trisphosphate 5/6-kinase ATP-grasp" evidence="11">
    <location>
        <begin position="327"/>
        <end position="392"/>
    </location>
</feature>
<evidence type="ECO:0000313" key="13">
    <source>
        <dbReference type="EMBL" id="KAG2493670.1"/>
    </source>
</evidence>
<evidence type="ECO:0000256" key="6">
    <source>
        <dbReference type="ARBA" id="ARBA00022741"/>
    </source>
</evidence>
<evidence type="ECO:0000256" key="3">
    <source>
        <dbReference type="ARBA" id="ARBA00011245"/>
    </source>
</evidence>
<feature type="compositionally biased region" description="Low complexity" evidence="10">
    <location>
        <begin position="278"/>
        <end position="321"/>
    </location>
</feature>
<dbReference type="AlphaFoldDB" id="A0A835Y753"/>
<dbReference type="Pfam" id="PF05770">
    <property type="entry name" value="Ins134_P3_kin"/>
    <property type="match status" value="2"/>
</dbReference>
<dbReference type="InterPro" id="IPR008656">
    <property type="entry name" value="Inositol_tetrakis-P_1-kinase"/>
</dbReference>
<keyword evidence="8" id="KW-0067">ATP-binding</keyword>
<comment type="similarity">
    <text evidence="2">Belongs to the ITPK1 family.</text>
</comment>
<gene>
    <name evidence="13" type="ORF">HYH03_008184</name>
</gene>
<feature type="compositionally biased region" description="Low complexity" evidence="10">
    <location>
        <begin position="434"/>
        <end position="450"/>
    </location>
</feature>
<evidence type="ECO:0000256" key="2">
    <source>
        <dbReference type="ARBA" id="ARBA00009601"/>
    </source>
</evidence>
<comment type="cofactor">
    <cofactor evidence="1">
        <name>Mg(2+)</name>
        <dbReference type="ChEBI" id="CHEBI:18420"/>
    </cofactor>
</comment>
<comment type="caution">
    <text evidence="13">The sequence shown here is derived from an EMBL/GenBank/DDBJ whole genome shotgun (WGS) entry which is preliminary data.</text>
</comment>
<dbReference type="GO" id="GO:0052725">
    <property type="term" value="F:inositol-1,3,4-trisphosphate 6-kinase activity"/>
    <property type="evidence" value="ECO:0007669"/>
    <property type="project" value="InterPro"/>
</dbReference>
<dbReference type="Proteomes" id="UP000612055">
    <property type="component" value="Unassembled WGS sequence"/>
</dbReference>
<dbReference type="GO" id="GO:0005737">
    <property type="term" value="C:cytoplasm"/>
    <property type="evidence" value="ECO:0007669"/>
    <property type="project" value="TreeGrafter"/>
</dbReference>
<dbReference type="OrthoDB" id="25308at2759"/>
<accession>A0A835Y753</accession>
<dbReference type="InterPro" id="IPR040464">
    <property type="entry name" value="InsP(3)kin_ATP-grasp"/>
</dbReference>
<evidence type="ECO:0000256" key="1">
    <source>
        <dbReference type="ARBA" id="ARBA00001946"/>
    </source>
</evidence>
<reference evidence="13" key="1">
    <citation type="journal article" date="2020" name="bioRxiv">
        <title>Comparative genomics of Chlamydomonas.</title>
        <authorList>
            <person name="Craig R.J."/>
            <person name="Hasan A.R."/>
            <person name="Ness R.W."/>
            <person name="Keightley P.D."/>
        </authorList>
    </citation>
    <scope>NUCLEOTIDE SEQUENCE</scope>
    <source>
        <strain evidence="13">CCAP 11/70</strain>
    </source>
</reference>
<evidence type="ECO:0000256" key="4">
    <source>
        <dbReference type="ARBA" id="ARBA00022679"/>
    </source>
</evidence>
<feature type="domain" description="Inositol 1,3,4-trisphosphate 5/6-kinase ATP-grasp" evidence="11">
    <location>
        <begin position="95"/>
        <end position="222"/>
    </location>
</feature>
<evidence type="ECO:0000259" key="11">
    <source>
        <dbReference type="Pfam" id="PF05770"/>
    </source>
</evidence>
<dbReference type="InterPro" id="IPR041429">
    <property type="entry name" value="ITPK1_N"/>
</dbReference>
<evidence type="ECO:0000256" key="7">
    <source>
        <dbReference type="ARBA" id="ARBA00022777"/>
    </source>
</evidence>
<keyword evidence="7" id="KW-0418">Kinase</keyword>
<dbReference type="Gene3D" id="3.30.470.20">
    <property type="entry name" value="ATP-grasp fold, B domain"/>
    <property type="match status" value="1"/>
</dbReference>
<feature type="region of interest" description="Disordered" evidence="10">
    <location>
        <begin position="405"/>
        <end position="511"/>
    </location>
</feature>
<protein>
    <submittedName>
        <fullName evidence="13">Uncharacterized protein</fullName>
    </submittedName>
</protein>
<dbReference type="GO" id="GO:0052726">
    <property type="term" value="F:inositol-1,3,4-trisphosphate 5-kinase activity"/>
    <property type="evidence" value="ECO:0007669"/>
    <property type="project" value="InterPro"/>
</dbReference>
<feature type="domain" description="Inositol-tetrakisphosphate 1-kinase N-terminal" evidence="12">
    <location>
        <begin position="3"/>
        <end position="63"/>
    </location>
</feature>
<dbReference type="GO" id="GO:0000287">
    <property type="term" value="F:magnesium ion binding"/>
    <property type="evidence" value="ECO:0007669"/>
    <property type="project" value="InterPro"/>
</dbReference>
<evidence type="ECO:0000256" key="8">
    <source>
        <dbReference type="ARBA" id="ARBA00022840"/>
    </source>
</evidence>
<evidence type="ECO:0000259" key="12">
    <source>
        <dbReference type="Pfam" id="PF17927"/>
    </source>
</evidence>
<keyword evidence="9" id="KW-0460">Magnesium</keyword>
<keyword evidence="4" id="KW-0808">Transferase</keyword>
<dbReference type="GO" id="GO:0047325">
    <property type="term" value="F:inositol-3,4,5,6-tetrakisphosphate 1-kinase activity"/>
    <property type="evidence" value="ECO:0007669"/>
    <property type="project" value="InterPro"/>
</dbReference>
<dbReference type="GO" id="GO:0005524">
    <property type="term" value="F:ATP binding"/>
    <property type="evidence" value="ECO:0007669"/>
    <property type="project" value="UniProtKB-KW"/>
</dbReference>
<feature type="region of interest" description="Disordered" evidence="10">
    <location>
        <begin position="248"/>
        <end position="330"/>
    </location>
</feature>
<feature type="compositionally biased region" description="Low complexity" evidence="10">
    <location>
        <begin position="485"/>
        <end position="502"/>
    </location>
</feature>
<keyword evidence="14" id="KW-1185">Reference proteome</keyword>
<evidence type="ECO:0000256" key="9">
    <source>
        <dbReference type="ARBA" id="ARBA00022842"/>
    </source>
</evidence>
<proteinExistence type="inferred from homology"/>
<dbReference type="Pfam" id="PF17927">
    <property type="entry name" value="Ins134_P3_kin_N"/>
    <property type="match status" value="1"/>
</dbReference>
<dbReference type="SUPFAM" id="SSF56059">
    <property type="entry name" value="Glutathione synthetase ATP-binding domain-like"/>
    <property type="match status" value="1"/>
</dbReference>
<comment type="subunit">
    <text evidence="3">Monomer.</text>
</comment>
<evidence type="ECO:0000256" key="10">
    <source>
        <dbReference type="SAM" id="MobiDB-lite"/>
    </source>
</evidence>
<name>A0A835Y753_9CHLO</name>
<dbReference type="PANTHER" id="PTHR14217:SF39">
    <property type="entry name" value="INOSITOL-TETRAKISPHOSPHATE 1-KINASE 3"/>
    <property type="match status" value="1"/>
</dbReference>
<dbReference type="GO" id="GO:0032957">
    <property type="term" value="P:inositol trisphosphate metabolic process"/>
    <property type="evidence" value="ECO:0007669"/>
    <property type="project" value="InterPro"/>
</dbReference>
<evidence type="ECO:0000256" key="5">
    <source>
        <dbReference type="ARBA" id="ARBA00022723"/>
    </source>
</evidence>
<evidence type="ECO:0000313" key="14">
    <source>
        <dbReference type="Proteomes" id="UP000612055"/>
    </source>
</evidence>
<sequence length="511" mass="52001">MQAVARSRGLELFLLDHTRPLLDQGHCDAIVHKLRPSKEWEANLEQYVTAVPGVKVIDSLEGIRVVHNRGTMLQALRESPHGLAIQGPPRSGLTARVQSPTQVEIREGCSQADAEAQLAAAGLAPPLLVKPLWTDGREGSHGLAVLHDLGVLGKVLQGAVSDELKPPLVVQQFVEHGGVMFKVYVLGGRTVCCRRPSLGDVYLCDAARRAGVMSLPRISCKNGMGAAFAGRSAAAVAAAADGDVEHMDASADGAAGGAADRAGHTGTPSSPPSPNPRTPSHGGEAPAASAEAAAAALTAEAPAAEAPAAAEATTPEAGSAGSREPPAPPDWVTAGIARVLRQKLGLQLFNFDLICPELQSSSERLYYVVDINYFPGVDKIPDFEEVFIDFLTATCEGRECISSLGRSPCQQHGEDGAGAGAQGRSGGGSGPVGGALAAAPAGAEEAAGMEGLEEEVGSGGADDHASSEGDLGRPGGMDAGEAEEANGGAPAPAADGGMAEEGWGAARGDEC</sequence>
<dbReference type="EMBL" id="JAEHOE010000036">
    <property type="protein sequence ID" value="KAG2493670.1"/>
    <property type="molecule type" value="Genomic_DNA"/>
</dbReference>
<feature type="compositionally biased region" description="Basic and acidic residues" evidence="10">
    <location>
        <begin position="461"/>
        <end position="471"/>
    </location>
</feature>
<feature type="compositionally biased region" description="Low complexity" evidence="10">
    <location>
        <begin position="250"/>
        <end position="260"/>
    </location>
</feature>
<dbReference type="PANTHER" id="PTHR14217">
    <property type="entry name" value="INOSITOL-TETRAKISPHOSPHATE 1-KINASE"/>
    <property type="match status" value="1"/>
</dbReference>
<keyword evidence="6" id="KW-0547">Nucleotide-binding</keyword>
<feature type="compositionally biased region" description="Gly residues" evidence="10">
    <location>
        <begin position="416"/>
        <end position="433"/>
    </location>
</feature>